<sequence length="226" mass="25967">MFIGICDDDNIMRERIERVCKDVTKKYNEETIIKKYKDGQEITDQNIDILILDIEMPMVGGIAVKERLENAKSNTVIIFATSHEEMMAQAFGVNVIGFVTKKYIEDQLPVVLERALKIVRGTVLIEGIDSRNIEYIKSEHIYCNLYLTDGQEFLLRESMKALEDRLEAVGFIKIFRGCLVNMEQVEEMKNGKVYMHGGTVLQISSRLKASVEKKYTSFCIENARFC</sequence>
<dbReference type="PROSITE" id="PS50930">
    <property type="entry name" value="HTH_LYTTR"/>
    <property type="match status" value="1"/>
</dbReference>
<dbReference type="InterPro" id="IPR007492">
    <property type="entry name" value="LytTR_DNA-bd_dom"/>
</dbReference>
<evidence type="ECO:0000256" key="3">
    <source>
        <dbReference type="PROSITE-ProRule" id="PRU00169"/>
    </source>
</evidence>
<evidence type="ECO:0000256" key="1">
    <source>
        <dbReference type="ARBA" id="ARBA00018672"/>
    </source>
</evidence>
<evidence type="ECO:0000313" key="7">
    <source>
        <dbReference type="Proteomes" id="UP001431199"/>
    </source>
</evidence>
<dbReference type="InterPro" id="IPR046947">
    <property type="entry name" value="LytR-like"/>
</dbReference>
<feature type="modified residue" description="4-aspartylphosphate" evidence="3">
    <location>
        <position position="53"/>
    </location>
</feature>
<keyword evidence="6" id="KW-0238">DNA-binding</keyword>
<proteinExistence type="predicted"/>
<accession>A0ABT2M0K1</accession>
<keyword evidence="3" id="KW-0597">Phosphoprotein</keyword>
<feature type="domain" description="HTH LytTR-type" evidence="5">
    <location>
        <begin position="128"/>
        <end position="187"/>
    </location>
</feature>
<dbReference type="Gene3D" id="3.40.50.2300">
    <property type="match status" value="1"/>
</dbReference>
<dbReference type="Gene3D" id="2.40.50.1020">
    <property type="entry name" value="LytTr DNA-binding domain"/>
    <property type="match status" value="1"/>
</dbReference>
<keyword evidence="7" id="KW-1185">Reference proteome</keyword>
<evidence type="ECO:0000313" key="6">
    <source>
        <dbReference type="EMBL" id="MCT7397942.1"/>
    </source>
</evidence>
<evidence type="ECO:0000259" key="4">
    <source>
        <dbReference type="PROSITE" id="PS50110"/>
    </source>
</evidence>
<dbReference type="SMART" id="SM00448">
    <property type="entry name" value="REC"/>
    <property type="match status" value="1"/>
</dbReference>
<evidence type="ECO:0000259" key="5">
    <source>
        <dbReference type="PROSITE" id="PS50930"/>
    </source>
</evidence>
<comment type="function">
    <text evidence="2">May play the central regulatory role in sporulation. It may be an element of the effector pathway responsible for the activation of sporulation genes in response to nutritional stress. Spo0A may act in concert with spo0H (a sigma factor) to control the expression of some genes that are critical to the sporulation process.</text>
</comment>
<dbReference type="PANTHER" id="PTHR37299:SF1">
    <property type="entry name" value="STAGE 0 SPORULATION PROTEIN A HOMOLOG"/>
    <property type="match status" value="1"/>
</dbReference>
<dbReference type="Proteomes" id="UP001431199">
    <property type="component" value="Unassembled WGS sequence"/>
</dbReference>
<comment type="caution">
    <text evidence="6">The sequence shown here is derived from an EMBL/GenBank/DDBJ whole genome shotgun (WGS) entry which is preliminary data.</text>
</comment>
<dbReference type="InterPro" id="IPR001789">
    <property type="entry name" value="Sig_transdc_resp-reg_receiver"/>
</dbReference>
<dbReference type="SMART" id="SM00850">
    <property type="entry name" value="LytTR"/>
    <property type="match status" value="1"/>
</dbReference>
<feature type="domain" description="Response regulatory" evidence="4">
    <location>
        <begin position="2"/>
        <end position="116"/>
    </location>
</feature>
<dbReference type="EMBL" id="JAODBU010000002">
    <property type="protein sequence ID" value="MCT7397942.1"/>
    <property type="molecule type" value="Genomic_DNA"/>
</dbReference>
<dbReference type="RefSeq" id="WP_260978309.1">
    <property type="nucleotide sequence ID" value="NZ_JAODBU010000002.1"/>
</dbReference>
<dbReference type="InterPro" id="IPR011006">
    <property type="entry name" value="CheY-like_superfamily"/>
</dbReference>
<name>A0ABT2M0K1_9FIRM</name>
<dbReference type="Pfam" id="PF00072">
    <property type="entry name" value="Response_reg"/>
    <property type="match status" value="1"/>
</dbReference>
<evidence type="ECO:0000256" key="2">
    <source>
        <dbReference type="ARBA" id="ARBA00024867"/>
    </source>
</evidence>
<reference evidence="6" key="1">
    <citation type="submission" date="2022-09" db="EMBL/GenBank/DDBJ databases">
        <title>Eubacterium sp. LFL-14 isolated from human feces.</title>
        <authorList>
            <person name="Liu F."/>
        </authorList>
    </citation>
    <scope>NUCLEOTIDE SEQUENCE</scope>
    <source>
        <strain evidence="6">LFL-14</strain>
    </source>
</reference>
<dbReference type="Pfam" id="PF04397">
    <property type="entry name" value="LytTR"/>
    <property type="match status" value="1"/>
</dbReference>
<protein>
    <recommendedName>
        <fullName evidence="1">Stage 0 sporulation protein A homolog</fullName>
    </recommendedName>
</protein>
<organism evidence="6 7">
    <name type="scientific">Eubacterium album</name>
    <dbReference type="NCBI Taxonomy" id="2978477"/>
    <lineage>
        <taxon>Bacteria</taxon>
        <taxon>Bacillati</taxon>
        <taxon>Bacillota</taxon>
        <taxon>Clostridia</taxon>
        <taxon>Eubacteriales</taxon>
        <taxon>Eubacteriaceae</taxon>
        <taxon>Eubacterium</taxon>
    </lineage>
</organism>
<dbReference type="GO" id="GO:0003677">
    <property type="term" value="F:DNA binding"/>
    <property type="evidence" value="ECO:0007669"/>
    <property type="project" value="UniProtKB-KW"/>
</dbReference>
<gene>
    <name evidence="6" type="ORF">N5B56_02410</name>
</gene>
<dbReference type="PROSITE" id="PS50110">
    <property type="entry name" value="RESPONSE_REGULATORY"/>
    <property type="match status" value="1"/>
</dbReference>
<dbReference type="SUPFAM" id="SSF52172">
    <property type="entry name" value="CheY-like"/>
    <property type="match status" value="1"/>
</dbReference>
<dbReference type="PANTHER" id="PTHR37299">
    <property type="entry name" value="TRANSCRIPTIONAL REGULATOR-RELATED"/>
    <property type="match status" value="1"/>
</dbReference>